<evidence type="ECO:0000256" key="5">
    <source>
        <dbReference type="ARBA" id="ARBA00022500"/>
    </source>
</evidence>
<feature type="transmembrane region" description="Helical" evidence="13">
    <location>
        <begin position="183"/>
        <end position="201"/>
    </location>
</feature>
<evidence type="ECO:0000256" key="13">
    <source>
        <dbReference type="SAM" id="Phobius"/>
    </source>
</evidence>
<keyword evidence="16" id="KW-0282">Flagellum</keyword>
<keyword evidence="9 13" id="KW-1133">Transmembrane helix</keyword>
<keyword evidence="16" id="KW-0969">Cilium</keyword>
<evidence type="ECO:0000256" key="11">
    <source>
        <dbReference type="ARBA" id="ARBA00023136"/>
    </source>
</evidence>
<keyword evidence="4" id="KW-1003">Cell membrane</keyword>
<keyword evidence="17" id="KW-1185">Reference proteome</keyword>
<dbReference type="InterPro" id="IPR000540">
    <property type="entry name" value="Flag_MotA_CS"/>
</dbReference>
<dbReference type="PANTHER" id="PTHR30433:SF3">
    <property type="entry name" value="MOTILITY PROTEIN A"/>
    <property type="match status" value="1"/>
</dbReference>
<evidence type="ECO:0000256" key="3">
    <source>
        <dbReference type="ARBA" id="ARBA00022448"/>
    </source>
</evidence>
<dbReference type="Pfam" id="PF01618">
    <property type="entry name" value="MotA_ExbB"/>
    <property type="match status" value="1"/>
</dbReference>
<evidence type="ECO:0000313" key="16">
    <source>
        <dbReference type="EMBL" id="MFC7749519.1"/>
    </source>
</evidence>
<dbReference type="Proteomes" id="UP001596528">
    <property type="component" value="Unassembled WGS sequence"/>
</dbReference>
<evidence type="ECO:0000256" key="9">
    <source>
        <dbReference type="ARBA" id="ARBA00022989"/>
    </source>
</evidence>
<evidence type="ECO:0000256" key="1">
    <source>
        <dbReference type="ARBA" id="ARBA00004651"/>
    </source>
</evidence>
<proteinExistence type="inferred from homology"/>
<reference evidence="17" key="1">
    <citation type="journal article" date="2019" name="Int. J. Syst. Evol. Microbiol.">
        <title>The Global Catalogue of Microorganisms (GCM) 10K type strain sequencing project: providing services to taxonomists for standard genome sequencing and annotation.</title>
        <authorList>
            <consortium name="The Broad Institute Genomics Platform"/>
            <consortium name="The Broad Institute Genome Sequencing Center for Infectious Disease"/>
            <person name="Wu L."/>
            <person name="Ma J."/>
        </authorList>
    </citation>
    <scope>NUCLEOTIDE SEQUENCE [LARGE SCALE GENOMIC DNA]</scope>
    <source>
        <strain evidence="17">JCM 18657</strain>
    </source>
</reference>
<evidence type="ECO:0000256" key="8">
    <source>
        <dbReference type="ARBA" id="ARBA00022781"/>
    </source>
</evidence>
<keyword evidence="5" id="KW-0145">Chemotaxis</keyword>
<keyword evidence="11 13" id="KW-0472">Membrane</keyword>
<dbReference type="NCBIfam" id="NF005997">
    <property type="entry name" value="PRK08124.1"/>
    <property type="match status" value="1"/>
</dbReference>
<accession>A0ABW2V039</accession>
<evidence type="ECO:0000256" key="7">
    <source>
        <dbReference type="ARBA" id="ARBA00022779"/>
    </source>
</evidence>
<keyword evidence="6 13" id="KW-0812">Transmembrane</keyword>
<comment type="subcellular location">
    <subcellularLocation>
        <location evidence="1">Cell membrane</location>
        <topology evidence="1">Multi-pass membrane protein</topology>
    </subcellularLocation>
</comment>
<feature type="domain" description="Motility protein A N-terminal" evidence="15">
    <location>
        <begin position="6"/>
        <end position="92"/>
    </location>
</feature>
<feature type="transmembrane region" description="Helical" evidence="13">
    <location>
        <begin position="34"/>
        <end position="54"/>
    </location>
</feature>
<protein>
    <submittedName>
        <fullName evidence="16">Flagellar motor stator protein MotA</fullName>
    </submittedName>
</protein>
<dbReference type="PROSITE" id="PS01307">
    <property type="entry name" value="MOTA"/>
    <property type="match status" value="1"/>
</dbReference>
<evidence type="ECO:0000259" key="15">
    <source>
        <dbReference type="Pfam" id="PF20560"/>
    </source>
</evidence>
<comment type="similarity">
    <text evidence="2">Belongs to the MotA family.</text>
</comment>
<organism evidence="16 17">
    <name type="scientific">Paenibacillus thermoaerophilus</name>
    <dbReference type="NCBI Taxonomy" id="1215385"/>
    <lineage>
        <taxon>Bacteria</taxon>
        <taxon>Bacillati</taxon>
        <taxon>Bacillota</taxon>
        <taxon>Bacilli</taxon>
        <taxon>Bacillales</taxon>
        <taxon>Paenibacillaceae</taxon>
        <taxon>Paenibacillus</taxon>
    </lineage>
</organism>
<dbReference type="RefSeq" id="WP_138788417.1">
    <property type="nucleotide sequence ID" value="NZ_JBHTGQ010000014.1"/>
</dbReference>
<keyword evidence="3" id="KW-0813">Transport</keyword>
<dbReference type="EMBL" id="JBHTGQ010000014">
    <property type="protein sequence ID" value="MFC7749519.1"/>
    <property type="molecule type" value="Genomic_DNA"/>
</dbReference>
<gene>
    <name evidence="16" type="primary">motA</name>
    <name evidence="16" type="ORF">ACFQWB_06110</name>
</gene>
<feature type="region of interest" description="Disordered" evidence="12">
    <location>
        <begin position="251"/>
        <end position="272"/>
    </location>
</feature>
<evidence type="ECO:0000259" key="14">
    <source>
        <dbReference type="Pfam" id="PF01618"/>
    </source>
</evidence>
<sequence length="272" mass="29726">MERSTIIGIVLGLTALIGGMFFKHAPITALVNPAAFLIIIVGTAASLFVGFPMSDLKKFPKLIKLIFKKQELLPKKQLIAMFIEWVTITRREGLLALESKVDDIQDPFLRNGMRMIIDGNDQEFIHDVLMEEINAMEERHRSGAQIFSQAGMYAPTLGVLGAVVGLIAALGNLSDINALGQSIAAAFVATLLGIFTGYVLWHPIANKLKQLSKKEVEIKLMMVEGLLSIQSGISAIAIEQKLAVFLSPTERYAEDAENEEETSREAKAQAAS</sequence>
<dbReference type="PANTHER" id="PTHR30433">
    <property type="entry name" value="CHEMOTAXIS PROTEIN MOTA"/>
    <property type="match status" value="1"/>
</dbReference>
<feature type="transmembrane region" description="Helical" evidence="13">
    <location>
        <begin position="5"/>
        <end position="22"/>
    </location>
</feature>
<comment type="caution">
    <text evidence="16">The sequence shown here is derived from an EMBL/GenBank/DDBJ whole genome shotgun (WGS) entry which is preliminary data.</text>
</comment>
<evidence type="ECO:0000256" key="4">
    <source>
        <dbReference type="ARBA" id="ARBA00022475"/>
    </source>
</evidence>
<feature type="domain" description="MotA/TolQ/ExbB proton channel" evidence="14">
    <location>
        <begin position="102"/>
        <end position="217"/>
    </location>
</feature>
<dbReference type="Pfam" id="PF20560">
    <property type="entry name" value="MotA_N"/>
    <property type="match status" value="1"/>
</dbReference>
<dbReference type="InterPro" id="IPR002898">
    <property type="entry name" value="MotA_ExbB_proton_chnl"/>
</dbReference>
<keyword evidence="8" id="KW-0375">Hydrogen ion transport</keyword>
<evidence type="ECO:0000256" key="10">
    <source>
        <dbReference type="ARBA" id="ARBA00023065"/>
    </source>
</evidence>
<feature type="compositionally biased region" description="Basic and acidic residues" evidence="12">
    <location>
        <begin position="261"/>
        <end position="272"/>
    </location>
</feature>
<feature type="transmembrane region" description="Helical" evidence="13">
    <location>
        <begin position="150"/>
        <end position="171"/>
    </location>
</feature>
<name>A0ABW2V039_9BACL</name>
<evidence type="ECO:0000313" key="17">
    <source>
        <dbReference type="Proteomes" id="UP001596528"/>
    </source>
</evidence>
<evidence type="ECO:0000256" key="2">
    <source>
        <dbReference type="ARBA" id="ARBA00008038"/>
    </source>
</evidence>
<keyword evidence="7" id="KW-0283">Flagellar rotation</keyword>
<keyword evidence="16" id="KW-0966">Cell projection</keyword>
<evidence type="ECO:0000256" key="6">
    <source>
        <dbReference type="ARBA" id="ARBA00022692"/>
    </source>
</evidence>
<evidence type="ECO:0000256" key="12">
    <source>
        <dbReference type="SAM" id="MobiDB-lite"/>
    </source>
</evidence>
<keyword evidence="10" id="KW-0406">Ion transport</keyword>
<dbReference type="InterPro" id="IPR046786">
    <property type="entry name" value="MotA_N"/>
</dbReference>
<dbReference type="InterPro" id="IPR047055">
    <property type="entry name" value="MotA-like"/>
</dbReference>